<evidence type="ECO:0000313" key="2">
    <source>
        <dbReference type="Proteomes" id="UP000824469"/>
    </source>
</evidence>
<keyword evidence="2" id="KW-1185">Reference proteome</keyword>
<reference evidence="1 2" key="1">
    <citation type="journal article" date="2021" name="Nat. Plants">
        <title>The Taxus genome provides insights into paclitaxel biosynthesis.</title>
        <authorList>
            <person name="Xiong X."/>
            <person name="Gou J."/>
            <person name="Liao Q."/>
            <person name="Li Y."/>
            <person name="Zhou Q."/>
            <person name="Bi G."/>
            <person name="Li C."/>
            <person name="Du R."/>
            <person name="Wang X."/>
            <person name="Sun T."/>
            <person name="Guo L."/>
            <person name="Liang H."/>
            <person name="Lu P."/>
            <person name="Wu Y."/>
            <person name="Zhang Z."/>
            <person name="Ro D.K."/>
            <person name="Shang Y."/>
            <person name="Huang S."/>
            <person name="Yan J."/>
        </authorList>
    </citation>
    <scope>NUCLEOTIDE SEQUENCE [LARGE SCALE GENOMIC DNA]</scope>
    <source>
        <strain evidence="1">Ta-2019</strain>
    </source>
</reference>
<evidence type="ECO:0000313" key="1">
    <source>
        <dbReference type="EMBL" id="KAH9291756.1"/>
    </source>
</evidence>
<dbReference type="EMBL" id="JAHRHJ020003421">
    <property type="protein sequence ID" value="KAH9291756.1"/>
    <property type="molecule type" value="Genomic_DNA"/>
</dbReference>
<feature type="non-terminal residue" evidence="1">
    <location>
        <position position="69"/>
    </location>
</feature>
<dbReference type="Proteomes" id="UP000824469">
    <property type="component" value="Unassembled WGS sequence"/>
</dbReference>
<comment type="caution">
    <text evidence="1">The sequence shown here is derived from an EMBL/GenBank/DDBJ whole genome shotgun (WGS) entry which is preliminary data.</text>
</comment>
<feature type="non-terminal residue" evidence="1">
    <location>
        <position position="1"/>
    </location>
</feature>
<sequence length="69" mass="7760">ELNQGPAERTISSDYRRMDMLEDLGKEMEKIVDTLGTQGIGLSFDEVSILVGDLCQKAQSEVDIWNKLE</sequence>
<dbReference type="AlphaFoldDB" id="A0AA38C025"/>
<name>A0AA38C025_TAXCH</name>
<gene>
    <name evidence="1" type="ORF">KI387_043057</name>
</gene>
<proteinExistence type="predicted"/>
<accession>A0AA38C025</accession>
<protein>
    <submittedName>
        <fullName evidence="1">Uncharacterized protein</fullName>
    </submittedName>
</protein>
<organism evidence="1 2">
    <name type="scientific">Taxus chinensis</name>
    <name type="common">Chinese yew</name>
    <name type="synonym">Taxus wallichiana var. chinensis</name>
    <dbReference type="NCBI Taxonomy" id="29808"/>
    <lineage>
        <taxon>Eukaryota</taxon>
        <taxon>Viridiplantae</taxon>
        <taxon>Streptophyta</taxon>
        <taxon>Embryophyta</taxon>
        <taxon>Tracheophyta</taxon>
        <taxon>Spermatophyta</taxon>
        <taxon>Pinopsida</taxon>
        <taxon>Pinidae</taxon>
        <taxon>Conifers II</taxon>
        <taxon>Cupressales</taxon>
        <taxon>Taxaceae</taxon>
        <taxon>Taxus</taxon>
    </lineage>
</organism>